<dbReference type="AlphaFoldDB" id="A0A0L0VIJ6"/>
<dbReference type="OrthoDB" id="2500875at2759"/>
<dbReference type="EMBL" id="AJIL01000049">
    <property type="protein sequence ID" value="KNE99110.1"/>
    <property type="molecule type" value="Genomic_DNA"/>
</dbReference>
<evidence type="ECO:0000313" key="1">
    <source>
        <dbReference type="EMBL" id="KNE99110.1"/>
    </source>
</evidence>
<name>A0A0L0VIJ6_9BASI</name>
<dbReference type="PANTHER" id="PTHR33069:SF3">
    <property type="entry name" value="DYNEIN HEAVY CHAIN TAIL DOMAIN-CONTAINING PROTEIN"/>
    <property type="match status" value="1"/>
</dbReference>
<proteinExistence type="predicted"/>
<organism evidence="1 2">
    <name type="scientific">Puccinia striiformis f. sp. tritici PST-78</name>
    <dbReference type="NCBI Taxonomy" id="1165861"/>
    <lineage>
        <taxon>Eukaryota</taxon>
        <taxon>Fungi</taxon>
        <taxon>Dikarya</taxon>
        <taxon>Basidiomycota</taxon>
        <taxon>Pucciniomycotina</taxon>
        <taxon>Pucciniomycetes</taxon>
        <taxon>Pucciniales</taxon>
        <taxon>Pucciniaceae</taxon>
        <taxon>Puccinia</taxon>
    </lineage>
</organism>
<keyword evidence="2" id="KW-1185">Reference proteome</keyword>
<dbReference type="Proteomes" id="UP000054564">
    <property type="component" value="Unassembled WGS sequence"/>
</dbReference>
<dbReference type="PANTHER" id="PTHR33069">
    <property type="entry name" value="CHROMOSOME 7, WHOLE GENOME SHOTGUN SEQUENCE-RELATED"/>
    <property type="match status" value="1"/>
</dbReference>
<evidence type="ECO:0000313" key="2">
    <source>
        <dbReference type="Proteomes" id="UP000054564"/>
    </source>
</evidence>
<reference evidence="2" key="1">
    <citation type="submission" date="2014-03" db="EMBL/GenBank/DDBJ databases">
        <title>The Genome Sequence of Puccinia striiformis f. sp. tritici PST-78.</title>
        <authorList>
            <consortium name="The Broad Institute Genome Sequencing Platform"/>
            <person name="Cuomo C."/>
            <person name="Hulbert S."/>
            <person name="Chen X."/>
            <person name="Walker B."/>
            <person name="Young S.K."/>
            <person name="Zeng Q."/>
            <person name="Gargeya S."/>
            <person name="Fitzgerald M."/>
            <person name="Haas B."/>
            <person name="Abouelleil A."/>
            <person name="Alvarado L."/>
            <person name="Arachchi H.M."/>
            <person name="Berlin A.M."/>
            <person name="Chapman S.B."/>
            <person name="Goldberg J."/>
            <person name="Griggs A."/>
            <person name="Gujja S."/>
            <person name="Hansen M."/>
            <person name="Howarth C."/>
            <person name="Imamovic A."/>
            <person name="Larimer J."/>
            <person name="McCowan C."/>
            <person name="Montmayeur A."/>
            <person name="Murphy C."/>
            <person name="Neiman D."/>
            <person name="Pearson M."/>
            <person name="Priest M."/>
            <person name="Roberts A."/>
            <person name="Saif S."/>
            <person name="Shea T."/>
            <person name="Sisk P."/>
            <person name="Sykes S."/>
            <person name="Wortman J."/>
            <person name="Nusbaum C."/>
            <person name="Birren B."/>
        </authorList>
    </citation>
    <scope>NUCLEOTIDE SEQUENCE [LARGE SCALE GENOMIC DNA]</scope>
    <source>
        <strain evidence="2">race PST-78</strain>
    </source>
</reference>
<protein>
    <submittedName>
        <fullName evidence="1">Uncharacterized protein</fullName>
    </submittedName>
</protein>
<sequence>MANSHRTTRTLENSSEPLDTTDQLIARRRGWTSKIFNDLVEKYGFFSRRRLQVSAIEPPEVIDRSTWKSGFNLLEYALLPLLSQMMESLCQKLEPTDLRGDERSQKLEIILELQVKLDTTLYQITKFDNVLRRGRSGARAPIDDDRSDDNHLKDLKRFRADALSEKIQILIRDTCLMFRWSCCLVKELEFSTEDRLHNYKSQIDQSTAIVTQSVKHIIKWVTSNEFIIVQENWQININYMNKVLVKLTSRINLGGAEGAEDDDDDDNVYYSDYDHNYEYVSEDEDGPEMKDLSGAALQFARTAIPIIKLSRLFFNRLAMIKEKEFALGPYTEMSSKQLIKLKTSARDIRRCVARLYGIMIQADRRIPGNTIKNLRKALDHLIQIFDSVILLLINYVIPLMIPPPQDDPHTSSQSDILKNWLVTWNYLFLSATRESITAANVFANTIL</sequence>
<comment type="caution">
    <text evidence="1">The sequence shown here is derived from an EMBL/GenBank/DDBJ whole genome shotgun (WGS) entry which is preliminary data.</text>
</comment>
<accession>A0A0L0VIJ6</accession>
<gene>
    <name evidence="1" type="ORF">PSTG_07590</name>
</gene>